<evidence type="ECO:0008006" key="4">
    <source>
        <dbReference type="Google" id="ProtNLM"/>
    </source>
</evidence>
<comment type="caution">
    <text evidence="2">The sequence shown here is derived from an EMBL/GenBank/DDBJ whole genome shotgun (WGS) entry which is preliminary data.</text>
</comment>
<proteinExistence type="predicted"/>
<organism evidence="2 3">
    <name type="scientific">Dactylellina haptotyla (strain CBS 200.50)</name>
    <name type="common">Nematode-trapping fungus</name>
    <name type="synonym">Monacrosporium haptotylum</name>
    <dbReference type="NCBI Taxonomy" id="1284197"/>
    <lineage>
        <taxon>Eukaryota</taxon>
        <taxon>Fungi</taxon>
        <taxon>Dikarya</taxon>
        <taxon>Ascomycota</taxon>
        <taxon>Pezizomycotina</taxon>
        <taxon>Orbiliomycetes</taxon>
        <taxon>Orbiliales</taxon>
        <taxon>Orbiliaceae</taxon>
        <taxon>Dactylellina</taxon>
    </lineage>
</organism>
<name>S8AAC8_DACHA</name>
<dbReference type="OMA" id="RTIWNIK"/>
<dbReference type="EMBL" id="AQGS01000443">
    <property type="protein sequence ID" value="EPS39854.1"/>
    <property type="molecule type" value="Genomic_DNA"/>
</dbReference>
<gene>
    <name evidence="2" type="ORF">H072_6412</name>
</gene>
<feature type="signal peptide" evidence="1">
    <location>
        <begin position="1"/>
        <end position="22"/>
    </location>
</feature>
<dbReference type="STRING" id="1284197.S8AAC8"/>
<protein>
    <recommendedName>
        <fullName evidence="4">Apple domain-containing protein</fullName>
    </recommendedName>
</protein>
<dbReference type="Proteomes" id="UP000015100">
    <property type="component" value="Unassembled WGS sequence"/>
</dbReference>
<evidence type="ECO:0000313" key="2">
    <source>
        <dbReference type="EMBL" id="EPS39854.1"/>
    </source>
</evidence>
<keyword evidence="1" id="KW-0732">Signal</keyword>
<reference evidence="3" key="2">
    <citation type="submission" date="2013-04" db="EMBL/GenBank/DDBJ databases">
        <title>Genomic mechanisms accounting for the adaptation to parasitism in nematode-trapping fungi.</title>
        <authorList>
            <person name="Ahren D.G."/>
        </authorList>
    </citation>
    <scope>NUCLEOTIDE SEQUENCE [LARGE SCALE GENOMIC DNA]</scope>
    <source>
        <strain evidence="3">CBS 200.50</strain>
    </source>
</reference>
<dbReference type="HOGENOM" id="CLU_762951_0_0_1"/>
<evidence type="ECO:0000256" key="1">
    <source>
        <dbReference type="SAM" id="SignalP"/>
    </source>
</evidence>
<feature type="chain" id="PRO_5004547613" description="Apple domain-containing protein" evidence="1">
    <location>
        <begin position="23"/>
        <end position="363"/>
    </location>
</feature>
<keyword evidence="3" id="KW-1185">Reference proteome</keyword>
<sequence>MKLPNLFRVLLFTTYSIPGVFAWYNQQAVKTLQTCKTEYCKQPVHNIPRYTRTIHTTSKVTVTITPNPTTYYVTKKHETKTIIKQFTKTYYTTAKCSTYTFYVTRYVTSVRTIWNIKTITSSVNVTTITPDATTVPAPSGFISAGDDPDNQSTLPEKRDNRVYGYPTAVKCTKTIETIIKSTTTAKRSKITITKYGKSVTISRTRKTTKTHYPHVLKTTTLTRTSTRTTTTTKKSTRTITKSLTAILPGFTTINACGPHNIFPGSTGRVNITITPSDIIVPVGIAYECCAACHTHVNAKGVPDCAGSFYKIIGVLNPKATCYLRLTDVCSYDHHESFMLLPRDLSEIYGFVSNGLCGRWKLSL</sequence>
<dbReference type="AlphaFoldDB" id="S8AAC8"/>
<evidence type="ECO:0000313" key="3">
    <source>
        <dbReference type="Proteomes" id="UP000015100"/>
    </source>
</evidence>
<dbReference type="OrthoDB" id="5403247at2759"/>
<accession>S8AAC8</accession>
<reference evidence="2 3" key="1">
    <citation type="journal article" date="2013" name="PLoS Genet.">
        <title>Genomic mechanisms accounting for the adaptation to parasitism in nematode-trapping fungi.</title>
        <authorList>
            <person name="Meerupati T."/>
            <person name="Andersson K.M."/>
            <person name="Friman E."/>
            <person name="Kumar D."/>
            <person name="Tunlid A."/>
            <person name="Ahren D."/>
        </authorList>
    </citation>
    <scope>NUCLEOTIDE SEQUENCE [LARGE SCALE GENOMIC DNA]</scope>
    <source>
        <strain evidence="2 3">CBS 200.50</strain>
    </source>
</reference>